<evidence type="ECO:0000313" key="3">
    <source>
        <dbReference type="EMBL" id="AKJ28562.1"/>
    </source>
</evidence>
<keyword evidence="1" id="KW-1133">Transmembrane helix</keyword>
<name>A0A0G3BGV2_9BURK</name>
<feature type="transmembrane region" description="Helical" evidence="1">
    <location>
        <begin position="173"/>
        <end position="194"/>
    </location>
</feature>
<evidence type="ECO:0000256" key="1">
    <source>
        <dbReference type="SAM" id="Phobius"/>
    </source>
</evidence>
<protein>
    <recommendedName>
        <fullName evidence="2">DUF6708 domain-containing protein</fullName>
    </recommendedName>
</protein>
<keyword evidence="4" id="KW-1185">Reference proteome</keyword>
<dbReference type="EMBL" id="CP011371">
    <property type="protein sequence ID" value="AKJ28562.1"/>
    <property type="molecule type" value="Genomic_DNA"/>
</dbReference>
<evidence type="ECO:0000259" key="2">
    <source>
        <dbReference type="Pfam" id="PF20455"/>
    </source>
</evidence>
<proteinExistence type="predicted"/>
<dbReference type="Pfam" id="PF20455">
    <property type="entry name" value="DUF6708"/>
    <property type="match status" value="1"/>
</dbReference>
<dbReference type="InterPro" id="IPR046554">
    <property type="entry name" value="DUF6708"/>
</dbReference>
<gene>
    <name evidence="3" type="ORF">AAW51_1871</name>
</gene>
<organism evidence="3 4">
    <name type="scientific">Caldimonas brevitalea</name>
    <dbReference type="NCBI Taxonomy" id="413882"/>
    <lineage>
        <taxon>Bacteria</taxon>
        <taxon>Pseudomonadati</taxon>
        <taxon>Pseudomonadota</taxon>
        <taxon>Betaproteobacteria</taxon>
        <taxon>Burkholderiales</taxon>
        <taxon>Sphaerotilaceae</taxon>
        <taxon>Caldimonas</taxon>
    </lineage>
</organism>
<keyword evidence="1" id="KW-0812">Transmembrane</keyword>
<dbReference type="AlphaFoldDB" id="A0A0G3BGV2"/>
<feature type="domain" description="DUF6708" evidence="2">
    <location>
        <begin position="12"/>
        <end position="214"/>
    </location>
</feature>
<keyword evidence="1" id="KW-0472">Membrane</keyword>
<dbReference type="Proteomes" id="UP000035352">
    <property type="component" value="Chromosome"/>
</dbReference>
<sequence length="224" mass="25819">MGVFFLLSGLAFFVWTARAELFRPNDEPIIFDRQRRKVYRVMQEVQPGWRGIFKPWPFVATSYEWDLIDAEHHAIVGSTGSGVTRYHALVMVVRKSVDDANIISSFNVGQAVTMTERTVPMVWEHIRRYMEEDGPPLPEGETLGRTAPPQGWWQSMAAVGCFGPDYFKWWRNFPIYTLLFHVLFPVFVPLNLLWGTCNWLSFKTAVPVNWPREVLETVGPPLAV</sequence>
<accession>A0A0G3BGV2</accession>
<dbReference type="KEGG" id="pbh:AAW51_1871"/>
<evidence type="ECO:0000313" key="4">
    <source>
        <dbReference type="Proteomes" id="UP000035352"/>
    </source>
</evidence>
<reference evidence="3 4" key="1">
    <citation type="submission" date="2015-05" db="EMBL/GenBank/DDBJ databases">
        <authorList>
            <person name="Tang B."/>
            <person name="Yu Y."/>
        </authorList>
    </citation>
    <scope>NUCLEOTIDE SEQUENCE [LARGE SCALE GENOMIC DNA]</scope>
    <source>
        <strain evidence="3 4">DSM 7029</strain>
    </source>
</reference>